<dbReference type="AlphaFoldDB" id="A0A7R9I7W7"/>
<proteinExistence type="predicted"/>
<evidence type="ECO:0000313" key="3">
    <source>
        <dbReference type="EMBL" id="CAD7450939.1"/>
    </source>
</evidence>
<evidence type="ECO:0000256" key="2">
    <source>
        <dbReference type="SAM" id="MobiDB-lite"/>
    </source>
</evidence>
<accession>A0A7R9I7W7</accession>
<keyword evidence="1" id="KW-0103">Bromodomain</keyword>
<dbReference type="Gene3D" id="1.20.920.10">
    <property type="entry name" value="Bromodomain-like"/>
    <property type="match status" value="1"/>
</dbReference>
<sequence>MTYIILCLETSFGNYASGLGLNSPSEPVQYCVTDALDRSSTDVVVWTGGTRMSEESASQEVKEPPRRRGRPPKKKLTPEELVLSTEQSSPELAQGYRILQELMKGPHRMFLDPPNNGEKGMSDYHEVIYQPMWLNESE</sequence>
<dbReference type="EMBL" id="OD581201">
    <property type="protein sequence ID" value="CAD7450939.1"/>
    <property type="molecule type" value="Genomic_DNA"/>
</dbReference>
<feature type="region of interest" description="Disordered" evidence="2">
    <location>
        <begin position="48"/>
        <end position="89"/>
    </location>
</feature>
<evidence type="ECO:0000256" key="1">
    <source>
        <dbReference type="ARBA" id="ARBA00023117"/>
    </source>
</evidence>
<organism evidence="3">
    <name type="scientific">Timema bartmani</name>
    <dbReference type="NCBI Taxonomy" id="61472"/>
    <lineage>
        <taxon>Eukaryota</taxon>
        <taxon>Metazoa</taxon>
        <taxon>Ecdysozoa</taxon>
        <taxon>Arthropoda</taxon>
        <taxon>Hexapoda</taxon>
        <taxon>Insecta</taxon>
        <taxon>Pterygota</taxon>
        <taxon>Neoptera</taxon>
        <taxon>Polyneoptera</taxon>
        <taxon>Phasmatodea</taxon>
        <taxon>Timematodea</taxon>
        <taxon>Timematoidea</taxon>
        <taxon>Timematidae</taxon>
        <taxon>Timema</taxon>
    </lineage>
</organism>
<name>A0A7R9I7W7_9NEOP</name>
<dbReference type="SUPFAM" id="SSF47370">
    <property type="entry name" value="Bromodomain"/>
    <property type="match status" value="1"/>
</dbReference>
<dbReference type="InterPro" id="IPR036427">
    <property type="entry name" value="Bromodomain-like_sf"/>
</dbReference>
<protein>
    <submittedName>
        <fullName evidence="3">Uncharacterized protein</fullName>
    </submittedName>
</protein>
<gene>
    <name evidence="3" type="ORF">TBIB3V08_LOCUS13208</name>
</gene>
<reference evidence="3" key="1">
    <citation type="submission" date="2020-11" db="EMBL/GenBank/DDBJ databases">
        <authorList>
            <person name="Tran Van P."/>
        </authorList>
    </citation>
    <scope>NUCLEOTIDE SEQUENCE</scope>
</reference>